<evidence type="ECO:0000259" key="3">
    <source>
        <dbReference type="Pfam" id="PF04536"/>
    </source>
</evidence>
<comment type="caution">
    <text evidence="4">The sequence shown here is derived from an EMBL/GenBank/DDBJ whole genome shotgun (WGS) entry which is preliminary data.</text>
</comment>
<dbReference type="Pfam" id="PF04536">
    <property type="entry name" value="TPM_phosphatase"/>
    <property type="match status" value="1"/>
</dbReference>
<protein>
    <recommendedName>
        <fullName evidence="3">TPM domain-containing protein</fullName>
    </recommendedName>
</protein>
<feature type="compositionally biased region" description="Gly residues" evidence="1">
    <location>
        <begin position="324"/>
        <end position="343"/>
    </location>
</feature>
<proteinExistence type="predicted"/>
<evidence type="ECO:0000313" key="5">
    <source>
        <dbReference type="Proteomes" id="UP000003107"/>
    </source>
</evidence>
<evidence type="ECO:0000313" key="4">
    <source>
        <dbReference type="EMBL" id="EET80406.1"/>
    </source>
</evidence>
<evidence type="ECO:0000256" key="2">
    <source>
        <dbReference type="SAM" id="Phobius"/>
    </source>
</evidence>
<dbReference type="EMBL" id="ACVQ01000012">
    <property type="protein sequence ID" value="EET80406.1"/>
    <property type="molecule type" value="Genomic_DNA"/>
</dbReference>
<dbReference type="eggNOG" id="COG1512">
    <property type="taxonomic scope" value="Bacteria"/>
</dbReference>
<keyword evidence="2" id="KW-1133">Transmembrane helix</keyword>
<dbReference type="STRING" id="553219.CAMSH0001_1723"/>
<dbReference type="OrthoDB" id="9810918at2"/>
<feature type="transmembrane region" description="Helical" evidence="2">
    <location>
        <begin position="278"/>
        <end position="297"/>
    </location>
</feature>
<evidence type="ECO:0000256" key="1">
    <source>
        <dbReference type="SAM" id="MobiDB-lite"/>
    </source>
</evidence>
<name>C6RDY8_9BACT</name>
<keyword evidence="2" id="KW-0812">Transmembrane</keyword>
<dbReference type="Gene3D" id="3.10.310.50">
    <property type="match status" value="1"/>
</dbReference>
<feature type="compositionally biased region" description="Basic and acidic residues" evidence="1">
    <location>
        <begin position="303"/>
        <end position="314"/>
    </location>
</feature>
<feature type="transmembrane region" description="Helical" evidence="2">
    <location>
        <begin position="244"/>
        <end position="266"/>
    </location>
</feature>
<dbReference type="Proteomes" id="UP000003107">
    <property type="component" value="Unassembled WGS sequence"/>
</dbReference>
<accession>C6RDY8</accession>
<organism evidence="4 5">
    <name type="scientific">Campylobacter showae RM3277</name>
    <dbReference type="NCBI Taxonomy" id="553219"/>
    <lineage>
        <taxon>Bacteria</taxon>
        <taxon>Pseudomonadati</taxon>
        <taxon>Campylobacterota</taxon>
        <taxon>Epsilonproteobacteria</taxon>
        <taxon>Campylobacterales</taxon>
        <taxon>Campylobacteraceae</taxon>
        <taxon>Campylobacter</taxon>
    </lineage>
</organism>
<keyword evidence="5" id="KW-1185">Reference proteome</keyword>
<gene>
    <name evidence="4" type="ORF">CAMSH0001_1723</name>
</gene>
<dbReference type="PANTHER" id="PTHR30373:SF2">
    <property type="entry name" value="UPF0603 PROTEIN YGCG"/>
    <property type="match status" value="1"/>
</dbReference>
<feature type="region of interest" description="Disordered" evidence="1">
    <location>
        <begin position="303"/>
        <end position="343"/>
    </location>
</feature>
<feature type="domain" description="TPM" evidence="3">
    <location>
        <begin position="80"/>
        <end position="202"/>
    </location>
</feature>
<dbReference type="AlphaFoldDB" id="C6RDY8"/>
<dbReference type="PANTHER" id="PTHR30373">
    <property type="entry name" value="UPF0603 PROTEIN YGCG"/>
    <property type="match status" value="1"/>
</dbReference>
<sequence length="343" mass="36442">MKRILTNILYTVIALVLGLLLLVPSDETQEPQKNSEQLHPVTLMDKTAGQVDAPGVVAKEENVSQKIAEQLNFPALTGRVVDQAGILSPSVKEELESVLAAHENNTTNQVVVVTLKTLGGVNISDYSLKLGRYWGIGQKDKNNGVLLVVAPNDRRVRIEVGYGLEGTITDAFCEVIIDNYIVPEFKKDDIEGGIKIGAQKILALLEGDENVRKDIEKLSEFPVEGYVMLFSALLIFARNMFGIIGQVCAIIGVSAFTGGAISLWVAPRLGIEDFAARGGITAALSAILLGIALRNILAKNKGDAGDEGIEKGDYEGPDGDDGYGKGFRGGGGSFGGGGASGKW</sequence>
<reference evidence="4 5" key="1">
    <citation type="submission" date="2009-07" db="EMBL/GenBank/DDBJ databases">
        <authorList>
            <person name="Madupu R."/>
            <person name="Sebastian Y."/>
            <person name="Durkin A.S."/>
            <person name="Torralba M."/>
            <person name="Methe B."/>
            <person name="Sutton G.G."/>
            <person name="Strausberg R.L."/>
            <person name="Nelson K.E."/>
        </authorList>
    </citation>
    <scope>NUCLEOTIDE SEQUENCE [LARGE SCALE GENOMIC DNA]</scope>
    <source>
        <strain evidence="4 5">RM3277</strain>
    </source>
</reference>
<dbReference type="RefSeq" id="WP_002947161.1">
    <property type="nucleotide sequence ID" value="NZ_ACVQ01000012.1"/>
</dbReference>
<dbReference type="InterPro" id="IPR007621">
    <property type="entry name" value="TPM_dom"/>
</dbReference>
<keyword evidence="2" id="KW-0472">Membrane</keyword>
<dbReference type="GeneID" id="60989870"/>